<dbReference type="EMBL" id="AEDD01000023">
    <property type="protein sequence ID" value="EFM08377.1"/>
    <property type="molecule type" value="Genomic_DNA"/>
</dbReference>
<evidence type="ECO:0000313" key="2">
    <source>
        <dbReference type="Proteomes" id="UP000005387"/>
    </source>
</evidence>
<name>E0IGM5_9BACL</name>
<dbReference type="Proteomes" id="UP000005387">
    <property type="component" value="Unassembled WGS sequence"/>
</dbReference>
<dbReference type="RefSeq" id="WP_006040796.1">
    <property type="nucleotide sequence ID" value="NZ_AEDD01000023.1"/>
</dbReference>
<evidence type="ECO:0000313" key="1">
    <source>
        <dbReference type="EMBL" id="EFM08377.1"/>
    </source>
</evidence>
<gene>
    <name evidence="1" type="ORF">PaecuDRAFT_4820</name>
</gene>
<dbReference type="OrthoDB" id="2085833at2"/>
<accession>E0IGM5</accession>
<keyword evidence="2" id="KW-1185">Reference proteome</keyword>
<proteinExistence type="predicted"/>
<dbReference type="STRING" id="717606.PaecuDRAFT_4820"/>
<dbReference type="AlphaFoldDB" id="E0IGM5"/>
<sequence length="96" mass="11164">MNENCSKATRRVNKIDWNNMKYTNRKSDLVLAKEFIRRAAMFFVDISQDSKTAFFSAANILKKDFILNIEAMCPKVTELSLYNKLACKHYIEGLFS</sequence>
<reference evidence="1 2" key="1">
    <citation type="submission" date="2010-07" db="EMBL/GenBank/DDBJ databases">
        <title>The draft genome of Paenibacillus curdlanolyticus YK9.</title>
        <authorList>
            <consortium name="US DOE Joint Genome Institute (JGI-PGF)"/>
            <person name="Lucas S."/>
            <person name="Copeland A."/>
            <person name="Lapidus A."/>
            <person name="Cheng J.-F."/>
            <person name="Bruce D."/>
            <person name="Goodwin L."/>
            <person name="Pitluck S."/>
            <person name="Land M.L."/>
            <person name="Hauser L."/>
            <person name="Chang Y.-J."/>
            <person name="Jeffries C."/>
            <person name="Anderson I.J."/>
            <person name="Johnson E."/>
            <person name="Loganathan U."/>
            <person name="Mulhopadhyay B."/>
            <person name="Kyrpides N."/>
            <person name="Woyke T.J."/>
        </authorList>
    </citation>
    <scope>NUCLEOTIDE SEQUENCE [LARGE SCALE GENOMIC DNA]</scope>
    <source>
        <strain evidence="1 2">YK9</strain>
    </source>
</reference>
<organism evidence="1 2">
    <name type="scientific">Paenibacillus curdlanolyticus YK9</name>
    <dbReference type="NCBI Taxonomy" id="717606"/>
    <lineage>
        <taxon>Bacteria</taxon>
        <taxon>Bacillati</taxon>
        <taxon>Bacillota</taxon>
        <taxon>Bacilli</taxon>
        <taxon>Bacillales</taxon>
        <taxon>Paenibacillaceae</taxon>
        <taxon>Paenibacillus</taxon>
    </lineage>
</organism>
<protein>
    <submittedName>
        <fullName evidence="1">Uncharacterized protein</fullName>
    </submittedName>
</protein>